<feature type="region of interest" description="Disordered" evidence="1">
    <location>
        <begin position="1"/>
        <end position="20"/>
    </location>
</feature>
<protein>
    <submittedName>
        <fullName evidence="2">Right-handed parallel beta-helix repeat-containing protein</fullName>
    </submittedName>
</protein>
<feature type="region of interest" description="Disordered" evidence="1">
    <location>
        <begin position="450"/>
        <end position="511"/>
    </location>
</feature>
<dbReference type="RefSeq" id="WP_310928992.1">
    <property type="nucleotide sequence ID" value="NZ_JAMQOQ010000003.1"/>
</dbReference>
<accession>A0ABU2G4R4</accession>
<dbReference type="PROSITE" id="PS51318">
    <property type="entry name" value="TAT"/>
    <property type="match status" value="1"/>
</dbReference>
<dbReference type="InterPro" id="IPR011050">
    <property type="entry name" value="Pectin_lyase_fold/virulence"/>
</dbReference>
<proteinExistence type="predicted"/>
<dbReference type="EMBL" id="JAMQOQ010000003">
    <property type="protein sequence ID" value="MDS0295133.1"/>
    <property type="molecule type" value="Genomic_DNA"/>
</dbReference>
<evidence type="ECO:0000313" key="2">
    <source>
        <dbReference type="EMBL" id="MDS0295133.1"/>
    </source>
</evidence>
<dbReference type="SUPFAM" id="SSF51126">
    <property type="entry name" value="Pectin lyase-like"/>
    <property type="match status" value="1"/>
</dbReference>
<dbReference type="Proteomes" id="UP001254813">
    <property type="component" value="Unassembled WGS sequence"/>
</dbReference>
<sequence length="867" mass="91448">MAEQPAESRNAGEANERTGGARLLGRRDALRLGAATAAVVAGAGAASTSAAAGVEREGVAFDRVVNAVDDLGMDPSGGRRIDETLAAAVGDAGTLVEFPAGEYKITQRVRLENRTGIVGVAGDRSEVRFVPPTGKSFQWVNFNNAAGVVLKDFTIDRLEDYDTSVGMGGNIKRDFHLINVEYDGWTPSGPQMFASNVTDPDGVAIVDGLYRTGPTEFQRYPHSSLDIWSGRGHRGTLYLRNVEIHNGSESGIYTGKGDGNYIIEDGYFKNVVHTAIRTAGRDSAIRRCTVVMDTDEWDPRNEKMESTYNDGENVQLNRAIWAQTADRRFSGPVIEDCDIIIRNTEQALAGIYINSDTGGAVIKNTRVRVDDGRAIPIYAKNPTDEAGEPLAMELENVSVTGESWDRAAMCFEGRPNSVIRNCCISSPNDNDGILLDDCDGSVVENTNVSVGGRSTTFRNGSVTTSGVTSGDSCPLPSLPDATPSGSASDEDDGTGDSDGSSDFDLPYRFRVESTGGGKTEYTLRTSGRMLPAADAEGVVENNTVTDSVGPESGVDSYLYEGYVAEFSVSGGEYANYYIETADGSRSTRVTPELLSANTLVVRSTGGGKTRYVVSVDGEIAHGGAGLEDTAGTQTAAGAVGPTDGTDVFYYTGEITNLSIEGGEYATVKVNGTEIDAAKYEYDAGEDAPTDPATDLPNTLTVKGVGSSATYTVTVSEGIAVSPEETDDLSGNVATKSAEGAVTDQEDRYVYAGEITDFQLTGDATVLVNGTEVDPADLGDNDDLPNTLVIDGERTAAPGTYKVYVTGDIEAAPDLSVANGEDSFDSLEDKVMDGAVVGVVGAGKDGYRFSGSVTRMEINGDAVVNFGR</sequence>
<organism evidence="2 3">
    <name type="scientific">Halogeometricum luteum</name>
    <dbReference type="NCBI Taxonomy" id="2950537"/>
    <lineage>
        <taxon>Archaea</taxon>
        <taxon>Methanobacteriati</taxon>
        <taxon>Methanobacteriota</taxon>
        <taxon>Stenosarchaea group</taxon>
        <taxon>Halobacteria</taxon>
        <taxon>Halobacteriales</taxon>
        <taxon>Haloferacaceae</taxon>
        <taxon>Halogeometricum</taxon>
    </lineage>
</organism>
<feature type="compositionally biased region" description="Acidic residues" evidence="1">
    <location>
        <begin position="488"/>
        <end position="501"/>
    </location>
</feature>
<feature type="compositionally biased region" description="Low complexity" evidence="1">
    <location>
        <begin position="460"/>
        <end position="470"/>
    </location>
</feature>
<evidence type="ECO:0000313" key="3">
    <source>
        <dbReference type="Proteomes" id="UP001254813"/>
    </source>
</evidence>
<name>A0ABU2G4R4_9EURY</name>
<keyword evidence="3" id="KW-1185">Reference proteome</keyword>
<reference evidence="2 3" key="1">
    <citation type="submission" date="2022-06" db="EMBL/GenBank/DDBJ databases">
        <title>Halogeometricum sp. a new haloarchaeum isolate from saline soil.</title>
        <authorList>
            <person name="Strakova D."/>
            <person name="Galisteo C."/>
            <person name="Sanchez-Porro C."/>
            <person name="Ventosa A."/>
        </authorList>
    </citation>
    <scope>NUCLEOTIDE SEQUENCE [LARGE SCALE GENOMIC DNA]</scope>
    <source>
        <strain evidence="3">S3BR25-2</strain>
    </source>
</reference>
<evidence type="ECO:0000256" key="1">
    <source>
        <dbReference type="SAM" id="MobiDB-lite"/>
    </source>
</evidence>
<gene>
    <name evidence="2" type="ORF">NDI79_13205</name>
</gene>
<dbReference type="InterPro" id="IPR006311">
    <property type="entry name" value="TAT_signal"/>
</dbReference>
<comment type="caution">
    <text evidence="2">The sequence shown here is derived from an EMBL/GenBank/DDBJ whole genome shotgun (WGS) entry which is preliminary data.</text>
</comment>
<feature type="compositionally biased region" description="Polar residues" evidence="1">
    <location>
        <begin position="450"/>
        <end position="459"/>
    </location>
</feature>